<organism evidence="1 2">
    <name type="scientific">Symbiodinium natans</name>
    <dbReference type="NCBI Taxonomy" id="878477"/>
    <lineage>
        <taxon>Eukaryota</taxon>
        <taxon>Sar</taxon>
        <taxon>Alveolata</taxon>
        <taxon>Dinophyceae</taxon>
        <taxon>Suessiales</taxon>
        <taxon>Symbiodiniaceae</taxon>
        <taxon>Symbiodinium</taxon>
    </lineage>
</organism>
<keyword evidence="2" id="KW-1185">Reference proteome</keyword>
<sequence length="280" mass="31884">MFLQGVELLQAYAPNRVYGLLVHFYGWPAGATRRRIPRIRRRLPKVPRIAWTRQILPGKPVRLPRYSDTALRLTAISVQRRGSLAGPPQGRKAREDFAELQLIRKASKGAEDLPARQRFALWRSRPGRSHLQLQPLRALLNCSDWNTYLNAVGFPLLVLGSLEGALTPLHQVEAPGSTTVDDQTGIVRPSDLDEFYEAVEAHLRQHGRTPLRRLGMLVALPPGRNLKLKKLLMERRDKFILDLYGGVEINHSRRWRWSSQGMVTKRRRATAMTALPHSPL</sequence>
<accession>A0A812UW32</accession>
<dbReference type="Proteomes" id="UP000604046">
    <property type="component" value="Unassembled WGS sequence"/>
</dbReference>
<evidence type="ECO:0000313" key="2">
    <source>
        <dbReference type="Proteomes" id="UP000604046"/>
    </source>
</evidence>
<dbReference type="AlphaFoldDB" id="A0A812UW32"/>
<reference evidence="1" key="1">
    <citation type="submission" date="2021-02" db="EMBL/GenBank/DDBJ databases">
        <authorList>
            <person name="Dougan E. K."/>
            <person name="Rhodes N."/>
            <person name="Thang M."/>
            <person name="Chan C."/>
        </authorList>
    </citation>
    <scope>NUCLEOTIDE SEQUENCE</scope>
</reference>
<protein>
    <submittedName>
        <fullName evidence="1">Pdx1 protein</fullName>
    </submittedName>
</protein>
<dbReference type="EMBL" id="CAJNDS010002800">
    <property type="protein sequence ID" value="CAE7602082.1"/>
    <property type="molecule type" value="Genomic_DNA"/>
</dbReference>
<proteinExistence type="predicted"/>
<comment type="caution">
    <text evidence="1">The sequence shown here is derived from an EMBL/GenBank/DDBJ whole genome shotgun (WGS) entry which is preliminary data.</text>
</comment>
<name>A0A812UW32_9DINO</name>
<gene>
    <name evidence="1" type="primary">pdx1</name>
    <name evidence="1" type="ORF">SNAT2548_LOCUS34244</name>
</gene>
<dbReference type="OrthoDB" id="1660966at2759"/>
<evidence type="ECO:0000313" key="1">
    <source>
        <dbReference type="EMBL" id="CAE7602082.1"/>
    </source>
</evidence>